<accession>A0ABD2ALV2</accession>
<reference evidence="2 3" key="1">
    <citation type="journal article" date="2024" name="Ann. Entomol. Soc. Am.">
        <title>Genomic analyses of the southern and eastern yellowjacket wasps (Hymenoptera: Vespidae) reveal evolutionary signatures of social life.</title>
        <authorList>
            <person name="Catto M.A."/>
            <person name="Caine P.B."/>
            <person name="Orr S.E."/>
            <person name="Hunt B.G."/>
            <person name="Goodisman M.A.D."/>
        </authorList>
    </citation>
    <scope>NUCLEOTIDE SEQUENCE [LARGE SCALE GENOMIC DNA]</scope>
    <source>
        <strain evidence="2">232</strain>
        <tissue evidence="2">Head and thorax</tissue>
    </source>
</reference>
<keyword evidence="3" id="KW-1185">Reference proteome</keyword>
<feature type="region of interest" description="Disordered" evidence="1">
    <location>
        <begin position="29"/>
        <end position="62"/>
    </location>
</feature>
<dbReference type="Proteomes" id="UP001607303">
    <property type="component" value="Unassembled WGS sequence"/>
</dbReference>
<organism evidence="2 3">
    <name type="scientific">Vespula maculifrons</name>
    <name type="common">Eastern yellow jacket</name>
    <name type="synonym">Wasp</name>
    <dbReference type="NCBI Taxonomy" id="7453"/>
    <lineage>
        <taxon>Eukaryota</taxon>
        <taxon>Metazoa</taxon>
        <taxon>Ecdysozoa</taxon>
        <taxon>Arthropoda</taxon>
        <taxon>Hexapoda</taxon>
        <taxon>Insecta</taxon>
        <taxon>Pterygota</taxon>
        <taxon>Neoptera</taxon>
        <taxon>Endopterygota</taxon>
        <taxon>Hymenoptera</taxon>
        <taxon>Apocrita</taxon>
        <taxon>Aculeata</taxon>
        <taxon>Vespoidea</taxon>
        <taxon>Vespidae</taxon>
        <taxon>Vespinae</taxon>
        <taxon>Vespula</taxon>
    </lineage>
</organism>
<feature type="non-terminal residue" evidence="2">
    <location>
        <position position="1"/>
    </location>
</feature>
<feature type="region of interest" description="Disordered" evidence="1">
    <location>
        <begin position="1"/>
        <end position="20"/>
    </location>
</feature>
<proteinExistence type="predicted"/>
<evidence type="ECO:0000313" key="2">
    <source>
        <dbReference type="EMBL" id="KAL2721515.1"/>
    </source>
</evidence>
<comment type="caution">
    <text evidence="2">The sequence shown here is derived from an EMBL/GenBank/DDBJ whole genome shotgun (WGS) entry which is preliminary data.</text>
</comment>
<name>A0ABD2ALV2_VESMC</name>
<gene>
    <name evidence="2" type="ORF">V1477_020335</name>
</gene>
<dbReference type="AlphaFoldDB" id="A0ABD2ALV2"/>
<feature type="compositionally biased region" description="Polar residues" evidence="1">
    <location>
        <begin position="1"/>
        <end position="10"/>
    </location>
</feature>
<protein>
    <submittedName>
        <fullName evidence="2">Uncharacterized protein</fullName>
    </submittedName>
</protein>
<evidence type="ECO:0000256" key="1">
    <source>
        <dbReference type="SAM" id="MobiDB-lite"/>
    </source>
</evidence>
<evidence type="ECO:0000313" key="3">
    <source>
        <dbReference type="Proteomes" id="UP001607303"/>
    </source>
</evidence>
<dbReference type="EMBL" id="JAYRBN010000116">
    <property type="protein sequence ID" value="KAL2721515.1"/>
    <property type="molecule type" value="Genomic_DNA"/>
</dbReference>
<sequence length="62" mass="6933">DDIRRNNTGHLTDDNDVPEGQGRVILAHSKTTHSHLGQDPNEGGTLPDLPSSDRCIPRRHRR</sequence>